<evidence type="ECO:0000256" key="1">
    <source>
        <dbReference type="SAM" id="MobiDB-lite"/>
    </source>
</evidence>
<protein>
    <submittedName>
        <fullName evidence="2">Uncharacterized protein</fullName>
    </submittedName>
</protein>
<dbReference type="AlphaFoldDB" id="A0AAD9XXD3"/>
<proteinExistence type="predicted"/>
<sequence length="165" mass="18057">MVLELLEIALESLVQRIQRPSLIMSVLVFWPNLPRCPRNAFKSSEHRAPEQGFTSPSPPLIARSPPAPKLGATSLAERNGPEDDVHFFRGGSLALIDYHSSPTRGTACTRKPARDTGHTSGAVAVSAERDPETGTDGTQRRIATLPPASPRHCFCRGRLQKVWEP</sequence>
<reference evidence="2" key="1">
    <citation type="submission" date="2023-02" db="EMBL/GenBank/DDBJ databases">
        <title>Colletotrichum kahawae CIFC_Que2 genome sequencing and assembly.</title>
        <authorList>
            <person name="Baroncelli R."/>
        </authorList>
    </citation>
    <scope>NUCLEOTIDE SEQUENCE</scope>
    <source>
        <strain evidence="2">CIFC_Que2</strain>
    </source>
</reference>
<keyword evidence="3" id="KW-1185">Reference proteome</keyword>
<accession>A0AAD9XXD3</accession>
<feature type="region of interest" description="Disordered" evidence="1">
    <location>
        <begin position="104"/>
        <end position="142"/>
    </location>
</feature>
<evidence type="ECO:0000313" key="3">
    <source>
        <dbReference type="Proteomes" id="UP001281614"/>
    </source>
</evidence>
<feature type="region of interest" description="Disordered" evidence="1">
    <location>
        <begin position="42"/>
        <end position="83"/>
    </location>
</feature>
<comment type="caution">
    <text evidence="2">The sequence shown here is derived from an EMBL/GenBank/DDBJ whole genome shotgun (WGS) entry which is preliminary data.</text>
</comment>
<dbReference type="Proteomes" id="UP001281614">
    <property type="component" value="Unassembled WGS sequence"/>
</dbReference>
<organism evidence="2 3">
    <name type="scientific">Colletotrichum kahawae</name>
    <name type="common">Coffee berry disease fungus</name>
    <dbReference type="NCBI Taxonomy" id="34407"/>
    <lineage>
        <taxon>Eukaryota</taxon>
        <taxon>Fungi</taxon>
        <taxon>Dikarya</taxon>
        <taxon>Ascomycota</taxon>
        <taxon>Pezizomycotina</taxon>
        <taxon>Sordariomycetes</taxon>
        <taxon>Hypocreomycetidae</taxon>
        <taxon>Glomerellales</taxon>
        <taxon>Glomerellaceae</taxon>
        <taxon>Colletotrichum</taxon>
        <taxon>Colletotrichum gloeosporioides species complex</taxon>
    </lineage>
</organism>
<evidence type="ECO:0000313" key="2">
    <source>
        <dbReference type="EMBL" id="KAK2729236.1"/>
    </source>
</evidence>
<name>A0AAD9XXD3_COLKA</name>
<gene>
    <name evidence="2" type="ORF">CKAH01_10324</name>
</gene>
<dbReference type="EMBL" id="VYYT01000810">
    <property type="protein sequence ID" value="KAK2729236.1"/>
    <property type="molecule type" value="Genomic_DNA"/>
</dbReference>